<dbReference type="Proteomes" id="UP000625631">
    <property type="component" value="Unassembled WGS sequence"/>
</dbReference>
<evidence type="ECO:0000256" key="1">
    <source>
        <dbReference type="SAM" id="SignalP"/>
    </source>
</evidence>
<keyword evidence="3" id="KW-1185">Reference proteome</keyword>
<comment type="caution">
    <text evidence="2">The sequence shown here is derived from an EMBL/GenBank/DDBJ whole genome shotgun (WGS) entry which is preliminary data.</text>
</comment>
<sequence>MPNKICKLLIVFCCALGVTHAVLAQGVPPPAIAKQVEIDLINESIKGKIPFDAPFEFIGTPPKTVDVLKIRKVQLDSSTGTVLAVEEATWARQYDKSNGGAEGEDAKAEKFRLFLLFKQGQGYPTPNHRYLFYIDGYACTWQGQSKVASYSLVGTTESGLSDHIKLDFGLGYAFKPRAVVGLTTVHFYFSPINEDTDLNDEHLSFSRHFLLRTSLFAGLSPVVFSEHTEQEIKRKFALGSFVYGVGLRSPFYSPWFRTGRFGRVFFQPMRVNVGVLNFKQANQNVSIAGDVNKRALFMSITYDFNIASILGPLGKLVQ</sequence>
<feature type="chain" id="PRO_5046267233" evidence="1">
    <location>
        <begin position="25"/>
        <end position="318"/>
    </location>
</feature>
<proteinExistence type="predicted"/>
<reference evidence="2 3" key="1">
    <citation type="submission" date="2020-12" db="EMBL/GenBank/DDBJ databases">
        <title>Hymenobacter sp.</title>
        <authorList>
            <person name="Kim M.K."/>
        </authorList>
    </citation>
    <scope>NUCLEOTIDE SEQUENCE [LARGE SCALE GENOMIC DNA]</scope>
    <source>
        <strain evidence="2 3">BT442</strain>
    </source>
</reference>
<protein>
    <submittedName>
        <fullName evidence="2">Uncharacterized protein</fullName>
    </submittedName>
</protein>
<keyword evidence="1" id="KW-0732">Signal</keyword>
<gene>
    <name evidence="2" type="ORF">I7X13_06795</name>
</gene>
<dbReference type="RefSeq" id="WP_198074877.1">
    <property type="nucleotide sequence ID" value="NZ_JAEDAE010000002.1"/>
</dbReference>
<feature type="signal peptide" evidence="1">
    <location>
        <begin position="1"/>
        <end position="24"/>
    </location>
</feature>
<evidence type="ECO:0000313" key="3">
    <source>
        <dbReference type="Proteomes" id="UP000625631"/>
    </source>
</evidence>
<name>A0ABS0Q5A1_9BACT</name>
<evidence type="ECO:0000313" key="2">
    <source>
        <dbReference type="EMBL" id="MBH8557747.1"/>
    </source>
</evidence>
<accession>A0ABS0Q5A1</accession>
<dbReference type="EMBL" id="JAEDAE010000002">
    <property type="protein sequence ID" value="MBH8557747.1"/>
    <property type="molecule type" value="Genomic_DNA"/>
</dbReference>
<organism evidence="2 3">
    <name type="scientific">Hymenobacter negativus</name>
    <dbReference type="NCBI Taxonomy" id="2795026"/>
    <lineage>
        <taxon>Bacteria</taxon>
        <taxon>Pseudomonadati</taxon>
        <taxon>Bacteroidota</taxon>
        <taxon>Cytophagia</taxon>
        <taxon>Cytophagales</taxon>
        <taxon>Hymenobacteraceae</taxon>
        <taxon>Hymenobacter</taxon>
    </lineage>
</organism>